<dbReference type="GO" id="GO:0003700">
    <property type="term" value="F:DNA-binding transcription factor activity"/>
    <property type="evidence" value="ECO:0007669"/>
    <property type="project" value="InterPro"/>
</dbReference>
<organism evidence="2 3">
    <name type="scientific">Duganella fentianensis</name>
    <dbReference type="NCBI Taxonomy" id="2692177"/>
    <lineage>
        <taxon>Bacteria</taxon>
        <taxon>Pseudomonadati</taxon>
        <taxon>Pseudomonadota</taxon>
        <taxon>Betaproteobacteria</taxon>
        <taxon>Burkholderiales</taxon>
        <taxon>Oxalobacteraceae</taxon>
        <taxon>Telluria group</taxon>
        <taxon>Duganella</taxon>
    </lineage>
</organism>
<dbReference type="Proteomes" id="UP000444316">
    <property type="component" value="Unassembled WGS sequence"/>
</dbReference>
<dbReference type="PROSITE" id="PS51257">
    <property type="entry name" value="PROKAR_LIPOPROTEIN"/>
    <property type="match status" value="1"/>
</dbReference>
<protein>
    <submittedName>
        <fullName evidence="2">Helix-turn-helix domain-containing protein</fullName>
    </submittedName>
</protein>
<dbReference type="Gene3D" id="1.10.10.60">
    <property type="entry name" value="Homeodomain-like"/>
    <property type="match status" value="1"/>
</dbReference>
<proteinExistence type="predicted"/>
<dbReference type="AlphaFoldDB" id="A0A845I1X2"/>
<dbReference type="PROSITE" id="PS01124">
    <property type="entry name" value="HTH_ARAC_FAMILY_2"/>
    <property type="match status" value="1"/>
</dbReference>
<dbReference type="InterPro" id="IPR018060">
    <property type="entry name" value="HTH_AraC"/>
</dbReference>
<sequence>MPRPTAQFHLPSHALGACIMASVERDTRNCRLEPQQRLNFYPATPLVTISWIFEGQLHLMLDPLQASAGDNLGPALPPLLFSGPQRQPTASWSPGPVHALMVSFYPEAMARLLGQPVGCWLDQTVPLEQVAPAAVLQACATVLRQPQHAYAVVEQQFGQLWTQAPQPSPAPLLGDWIRSLATRASHSASGRSLRQWQRRVRTWTGQSQRELQRFVRTEQALLQQLARRGAQEQGLALLAQDAGFADQSHMGREIKRVTGMATGDFNQRLEQDEALWLYRLIAAELAQRG</sequence>
<keyword evidence="3" id="KW-1185">Reference proteome</keyword>
<feature type="domain" description="HTH araC/xylS-type" evidence="1">
    <location>
        <begin position="192"/>
        <end position="268"/>
    </location>
</feature>
<dbReference type="RefSeq" id="WP_161035694.1">
    <property type="nucleotide sequence ID" value="NZ_WWCL01000003.1"/>
</dbReference>
<reference evidence="2" key="1">
    <citation type="submission" date="2019-12" db="EMBL/GenBank/DDBJ databases">
        <title>Novel species isolated from a subtropical stream in China.</title>
        <authorList>
            <person name="Lu H."/>
        </authorList>
    </citation>
    <scope>NUCLEOTIDE SEQUENCE [LARGE SCALE GENOMIC DNA]</scope>
    <source>
        <strain evidence="2">FT93W</strain>
    </source>
</reference>
<dbReference type="Pfam" id="PF12833">
    <property type="entry name" value="HTH_18"/>
    <property type="match status" value="1"/>
</dbReference>
<evidence type="ECO:0000313" key="3">
    <source>
        <dbReference type="Proteomes" id="UP000444316"/>
    </source>
</evidence>
<name>A0A845I1X2_9BURK</name>
<evidence type="ECO:0000313" key="2">
    <source>
        <dbReference type="EMBL" id="MYN46097.1"/>
    </source>
</evidence>
<gene>
    <name evidence="2" type="ORF">GTP23_13675</name>
</gene>
<dbReference type="EMBL" id="WWCL01000003">
    <property type="protein sequence ID" value="MYN46097.1"/>
    <property type="molecule type" value="Genomic_DNA"/>
</dbReference>
<accession>A0A845I1X2</accession>
<comment type="caution">
    <text evidence="2">The sequence shown here is derived from an EMBL/GenBank/DDBJ whole genome shotgun (WGS) entry which is preliminary data.</text>
</comment>
<dbReference type="GO" id="GO:0043565">
    <property type="term" value="F:sequence-specific DNA binding"/>
    <property type="evidence" value="ECO:0007669"/>
    <property type="project" value="InterPro"/>
</dbReference>
<evidence type="ECO:0000259" key="1">
    <source>
        <dbReference type="PROSITE" id="PS01124"/>
    </source>
</evidence>